<keyword evidence="2" id="KW-0378">Hydrolase</keyword>
<gene>
    <name evidence="2" type="ORF">ACFO8M_03820</name>
</gene>
<dbReference type="GO" id="GO:0016787">
    <property type="term" value="F:hydrolase activity"/>
    <property type="evidence" value="ECO:0007669"/>
    <property type="project" value="UniProtKB-KW"/>
</dbReference>
<feature type="domain" description="AB hydrolase-1" evidence="1">
    <location>
        <begin position="22"/>
        <end position="138"/>
    </location>
</feature>
<dbReference type="PANTHER" id="PTHR43433">
    <property type="entry name" value="HYDROLASE, ALPHA/BETA FOLD FAMILY PROTEIN"/>
    <property type="match status" value="1"/>
</dbReference>
<dbReference type="Pfam" id="PF00561">
    <property type="entry name" value="Abhydrolase_1"/>
    <property type="match status" value="1"/>
</dbReference>
<dbReference type="InterPro" id="IPR050471">
    <property type="entry name" value="AB_hydrolase"/>
</dbReference>
<protein>
    <submittedName>
        <fullName evidence="2">Alpha/beta fold hydrolase</fullName>
    </submittedName>
</protein>
<dbReference type="Proteomes" id="UP001595712">
    <property type="component" value="Unassembled WGS sequence"/>
</dbReference>
<dbReference type="InterPro" id="IPR029058">
    <property type="entry name" value="AB_hydrolase_fold"/>
</dbReference>
<organism evidence="2 3">
    <name type="scientific">Glycomyces rhizosphaerae</name>
    <dbReference type="NCBI Taxonomy" id="2054422"/>
    <lineage>
        <taxon>Bacteria</taxon>
        <taxon>Bacillati</taxon>
        <taxon>Actinomycetota</taxon>
        <taxon>Actinomycetes</taxon>
        <taxon>Glycomycetales</taxon>
        <taxon>Glycomycetaceae</taxon>
        <taxon>Glycomyces</taxon>
    </lineage>
</organism>
<evidence type="ECO:0000313" key="2">
    <source>
        <dbReference type="EMBL" id="MFC3491614.1"/>
    </source>
</evidence>
<name>A0ABV7PWD5_9ACTN</name>
<accession>A0ABV7PWD5</accession>
<dbReference type="Gene3D" id="3.40.50.1820">
    <property type="entry name" value="alpha/beta hydrolase"/>
    <property type="match status" value="1"/>
</dbReference>
<keyword evidence="3" id="KW-1185">Reference proteome</keyword>
<dbReference type="PANTHER" id="PTHR43433:SF5">
    <property type="entry name" value="AB HYDROLASE-1 DOMAIN-CONTAINING PROTEIN"/>
    <property type="match status" value="1"/>
</dbReference>
<comment type="caution">
    <text evidence="2">The sequence shown here is derived from an EMBL/GenBank/DDBJ whole genome shotgun (WGS) entry which is preliminary data.</text>
</comment>
<dbReference type="InterPro" id="IPR000073">
    <property type="entry name" value="AB_hydrolase_1"/>
</dbReference>
<dbReference type="RefSeq" id="WP_387970702.1">
    <property type="nucleotide sequence ID" value="NZ_JBHRWO010000004.1"/>
</dbReference>
<sequence length="289" mass="30674">MPDGTITLPDTTIDYDLRGDGPPLLLIPGGSGDAGVMGPLAKHLADSYTVISVYSRLASRREHAAELGDQYPASAADDALHLLDKLTDEPVNVFGFSAGAIAAVELTLRHPERVRAAVVHEALMTHFLPDAEAQQAMFTSVRDTARTGDMAAAGKIMTEGVTAPQPEVSIPLRHFGTWLDGYADTEPEPPAPELAPVFARLAGLQPAFIEHVLVPFTSHVPDPDALRAAADRLVPAAGIDSRGQLPHRTVAAFAASLDLPLTEFPGGHLGAIERPRQFAEALTALLEIR</sequence>
<dbReference type="SUPFAM" id="SSF53474">
    <property type="entry name" value="alpha/beta-Hydrolases"/>
    <property type="match status" value="1"/>
</dbReference>
<proteinExistence type="predicted"/>
<reference evidence="3" key="1">
    <citation type="journal article" date="2019" name="Int. J. Syst. Evol. Microbiol.">
        <title>The Global Catalogue of Microorganisms (GCM) 10K type strain sequencing project: providing services to taxonomists for standard genome sequencing and annotation.</title>
        <authorList>
            <consortium name="The Broad Institute Genomics Platform"/>
            <consortium name="The Broad Institute Genome Sequencing Center for Infectious Disease"/>
            <person name="Wu L."/>
            <person name="Ma J."/>
        </authorList>
    </citation>
    <scope>NUCLEOTIDE SEQUENCE [LARGE SCALE GENOMIC DNA]</scope>
    <source>
        <strain evidence="3">CGMCC 4.7396</strain>
    </source>
</reference>
<evidence type="ECO:0000259" key="1">
    <source>
        <dbReference type="Pfam" id="PF00561"/>
    </source>
</evidence>
<evidence type="ECO:0000313" key="3">
    <source>
        <dbReference type="Proteomes" id="UP001595712"/>
    </source>
</evidence>
<dbReference type="EMBL" id="JBHRWO010000004">
    <property type="protein sequence ID" value="MFC3491614.1"/>
    <property type="molecule type" value="Genomic_DNA"/>
</dbReference>